<keyword evidence="1" id="KW-0472">Membrane</keyword>
<keyword evidence="1" id="KW-1133">Transmembrane helix</keyword>
<dbReference type="RefSeq" id="WP_184541063.1">
    <property type="nucleotide sequence ID" value="NZ_JACHMP010000001.1"/>
</dbReference>
<feature type="transmembrane region" description="Helical" evidence="1">
    <location>
        <begin position="42"/>
        <end position="67"/>
    </location>
</feature>
<sequence length="187" mass="19941">MLAQGAKGAEISQTLSFVIATVAMLIAVLFRPREPQPHVRGWRLSLALSIAIALSLGLGLATTWWFLFHKPDLRVTDLVGVSGGRDMRDGNQAVLHVPGRPPARENLALTLTLVNQGPTGNCVLPAALDVVPVIDGGRGTPVETRSGREIRLPLTGAERQALLLVTLSVNDPACELTLDVSEAVLYN</sequence>
<protein>
    <submittedName>
        <fullName evidence="2">Uncharacterized protein</fullName>
    </submittedName>
</protein>
<evidence type="ECO:0000313" key="2">
    <source>
        <dbReference type="EMBL" id="MBB5821746.1"/>
    </source>
</evidence>
<evidence type="ECO:0000313" key="3">
    <source>
        <dbReference type="Proteomes" id="UP000540685"/>
    </source>
</evidence>
<feature type="transmembrane region" description="Helical" evidence="1">
    <location>
        <begin position="12"/>
        <end position="30"/>
    </location>
</feature>
<name>A0A7W9IJJ0_9ACTN</name>
<accession>A0A7W9IJJ0</accession>
<keyword evidence="3" id="KW-1185">Reference proteome</keyword>
<proteinExistence type="predicted"/>
<organism evidence="2 3">
    <name type="scientific">Streptosporangium becharense</name>
    <dbReference type="NCBI Taxonomy" id="1816182"/>
    <lineage>
        <taxon>Bacteria</taxon>
        <taxon>Bacillati</taxon>
        <taxon>Actinomycetota</taxon>
        <taxon>Actinomycetes</taxon>
        <taxon>Streptosporangiales</taxon>
        <taxon>Streptosporangiaceae</taxon>
        <taxon>Streptosporangium</taxon>
    </lineage>
</organism>
<dbReference type="EMBL" id="JACHMP010000001">
    <property type="protein sequence ID" value="MBB5821746.1"/>
    <property type="molecule type" value="Genomic_DNA"/>
</dbReference>
<gene>
    <name evidence="2" type="ORF">F4562_004808</name>
</gene>
<keyword evidence="1" id="KW-0812">Transmembrane</keyword>
<reference evidence="2 3" key="1">
    <citation type="submission" date="2020-08" db="EMBL/GenBank/DDBJ databases">
        <title>Sequencing the genomes of 1000 actinobacteria strains.</title>
        <authorList>
            <person name="Klenk H.-P."/>
        </authorList>
    </citation>
    <scope>NUCLEOTIDE SEQUENCE [LARGE SCALE GENOMIC DNA]</scope>
    <source>
        <strain evidence="2 3">DSM 46887</strain>
    </source>
</reference>
<evidence type="ECO:0000256" key="1">
    <source>
        <dbReference type="SAM" id="Phobius"/>
    </source>
</evidence>
<dbReference type="Proteomes" id="UP000540685">
    <property type="component" value="Unassembled WGS sequence"/>
</dbReference>
<comment type="caution">
    <text evidence="2">The sequence shown here is derived from an EMBL/GenBank/DDBJ whole genome shotgun (WGS) entry which is preliminary data.</text>
</comment>
<dbReference type="AlphaFoldDB" id="A0A7W9IJJ0"/>